<proteinExistence type="predicted"/>
<name>A0ABX0DBZ3_9MICC</name>
<keyword evidence="2" id="KW-1185">Reference proteome</keyword>
<dbReference type="Pfam" id="PF13459">
    <property type="entry name" value="Fer4_15"/>
    <property type="match status" value="1"/>
</dbReference>
<sequence>MSADSRREAAARLHIDWTRCDGRGLCAELLPEALSRDDWGFPLAAPGRLAVDADKSNVPLKHSELGAAADAVKLCPVLALRLARP</sequence>
<evidence type="ECO:0000313" key="1">
    <source>
        <dbReference type="EMBL" id="NGN84442.1"/>
    </source>
</evidence>
<accession>A0ABX0DBZ3</accession>
<dbReference type="Proteomes" id="UP000479226">
    <property type="component" value="Unassembled WGS sequence"/>
</dbReference>
<protein>
    <submittedName>
        <fullName evidence="1">Ferredoxin</fullName>
    </submittedName>
</protein>
<organism evidence="1 2">
    <name type="scientific">Arthrobacter silviterrae</name>
    <dbReference type="NCBI Taxonomy" id="2026658"/>
    <lineage>
        <taxon>Bacteria</taxon>
        <taxon>Bacillati</taxon>
        <taxon>Actinomycetota</taxon>
        <taxon>Actinomycetes</taxon>
        <taxon>Micrococcales</taxon>
        <taxon>Micrococcaceae</taxon>
        <taxon>Arthrobacter</taxon>
    </lineage>
</organism>
<comment type="caution">
    <text evidence="1">The sequence shown here is derived from an EMBL/GenBank/DDBJ whole genome shotgun (WGS) entry which is preliminary data.</text>
</comment>
<gene>
    <name evidence="1" type="ORF">G6N77_13375</name>
</gene>
<dbReference type="RefSeq" id="WP_165182667.1">
    <property type="nucleotide sequence ID" value="NZ_JAAKZI010000024.1"/>
</dbReference>
<evidence type="ECO:0000313" key="2">
    <source>
        <dbReference type="Proteomes" id="UP000479226"/>
    </source>
</evidence>
<dbReference type="SUPFAM" id="SSF54862">
    <property type="entry name" value="4Fe-4S ferredoxins"/>
    <property type="match status" value="1"/>
</dbReference>
<dbReference type="EMBL" id="JAAKZI010000024">
    <property type="protein sequence ID" value="NGN84442.1"/>
    <property type="molecule type" value="Genomic_DNA"/>
</dbReference>
<reference evidence="1 2" key="1">
    <citation type="submission" date="2020-02" db="EMBL/GenBank/DDBJ databases">
        <title>Genome sequence of the type strain DSM 27180 of Arthrobacter silviterrae.</title>
        <authorList>
            <person name="Gao J."/>
            <person name="Sun J."/>
        </authorList>
    </citation>
    <scope>NUCLEOTIDE SEQUENCE [LARGE SCALE GENOMIC DNA]</scope>
    <source>
        <strain evidence="1 2">DSM 27180</strain>
    </source>
</reference>
<dbReference type="Gene3D" id="3.30.70.20">
    <property type="match status" value="1"/>
</dbReference>